<reference evidence="2" key="1">
    <citation type="submission" date="2017-09" db="EMBL/GenBank/DDBJ databases">
        <authorList>
            <person name="Cho G.-S."/>
            <person name="Oguntoyinbo F.A."/>
            <person name="Cnockaert M."/>
            <person name="Kabisch J."/>
            <person name="Neve H."/>
            <person name="Bockelmann W."/>
            <person name="Wenning M."/>
            <person name="Franz C.M."/>
            <person name="Vandamme P."/>
        </authorList>
    </citation>
    <scope>NUCLEOTIDE SEQUENCE [LARGE SCALE GENOMIC DNA]</scope>
    <source>
        <strain evidence="2">MBT G8648</strain>
    </source>
</reference>
<proteinExistence type="predicted"/>
<dbReference type="AlphaFoldDB" id="A0A2A4HHK0"/>
<dbReference type="RefSeq" id="WP_078086559.1">
    <property type="nucleotide sequence ID" value="NZ_NWUX01000021.1"/>
</dbReference>
<evidence type="ECO:0000313" key="1">
    <source>
        <dbReference type="EMBL" id="PCF94266.1"/>
    </source>
</evidence>
<protein>
    <submittedName>
        <fullName evidence="1">Uncharacterized protein</fullName>
    </submittedName>
</protein>
<accession>A0A2A4HHK0</accession>
<sequence>MSDFIPSTYDEWHHCITEICGIPLTEAYIRKRIDALNNHRDYMTTRFVELYGESQRQQTLAWFEQALSEVA</sequence>
<gene>
    <name evidence="1" type="ORF">CPA45_17940</name>
</gene>
<evidence type="ECO:0000313" key="2">
    <source>
        <dbReference type="Proteomes" id="UP000218677"/>
    </source>
</evidence>
<comment type="caution">
    <text evidence="1">The sequence shown here is derived from an EMBL/GenBank/DDBJ whole genome shotgun (WGS) entry which is preliminary data.</text>
</comment>
<dbReference type="Proteomes" id="UP000218677">
    <property type="component" value="Unassembled WGS sequence"/>
</dbReference>
<dbReference type="EMBL" id="NWUX01000021">
    <property type="protein sequence ID" value="PCF94266.1"/>
    <property type="molecule type" value="Genomic_DNA"/>
</dbReference>
<keyword evidence="2" id="KW-1185">Reference proteome</keyword>
<organism evidence="1 2">
    <name type="scientific">Vreelandella nigrificans</name>
    <dbReference type="NCBI Taxonomy" id="2042704"/>
    <lineage>
        <taxon>Bacteria</taxon>
        <taxon>Pseudomonadati</taxon>
        <taxon>Pseudomonadota</taxon>
        <taxon>Gammaproteobacteria</taxon>
        <taxon>Oceanospirillales</taxon>
        <taxon>Halomonadaceae</taxon>
        <taxon>Vreelandella</taxon>
    </lineage>
</organism>
<name>A0A2A4HHK0_9GAMM</name>
<dbReference type="OrthoDB" id="285538at2"/>